<sequence length="1100" mass="119990">MAKLFEGVRFAVSNTLDDTSRTELDALLQANGATPALPSDERLTHYISNTLPAAQPIDELPEETDAHIVTSTWVSRSVILAARQDEAGFSPDPTLIFSGVVATACDLSTSDLDVLSAGISALGGQWRSALTKDVTHLFALTTGSAKYETGIRYKGDMGLTVVVPHWFDDCVRVGQLIETGPYEWPEPKVLEASWGKEGTERTKSRSPQKLPADKDAVYASVFQEGPVPSPKSVWKGLKLMLSLDLTDSQRAAHEADIIREGGIVVQKVEEADILIMRYRSGPDFVKAYRLNKTIGTLAWLWFVRATGKISRPTDQLLHYPTPRHPIDGFSAHKITITNYTGPDREYLKKLIAILGAEFTADMTGNNSVVIAASMEGKKTQKAVSWSIPVVNHMWLEDCLIQWRHISQAQDKYTYFPPGVDFGKMLGRKGMGRGGYDPSELELIEKEVVAQEQGLAPPSNGPSAPIATGQSAREVEDVVMEEVGDTSMGAYLDRDIQMDVEDDDDVVKLKKKAASPSKAKPGPSRAKPAPKPKSAARKPRSARSAGVEDDDEEPGIRGRNSVESEDEPDDSPTKPRERAAPKLKKGKRVQEASADEEEPVPPVKVKSLKKKPVLPMPEDDEDDAIVIPKSKPSVKRTYGSSSKKPPPVDETDQEGTPPPVSPSKGSLHTPKRTVSVLLPTYEQVKSVTKKTPSRPTRTESIRAQAHEVASESPKRGRVPKSEKAGPSTRSPLSSLSPPPSTKKQPARRPATPLGGAKAVASTPATLTRTPSKRSAASKATQKLREEVMPDVLNFEKERKRGNIRSTWDHEQASARKTEVAKGKKRASMGDGGDQEDDEGEQPERKRRKSLTGKGKGKADSVSSDEEEENDDSVVERPTKSTAKAVAATGKSSGRISKKDPASIKIMTTQVSLGDDVIKAMTKLGVKFTTKPSECTHLVVRGIVRTEKFLCAMANAPIIVTDKWVQTCVNTKHILIEDDFLLKDPVNEEKYDFVLSEAVERARARKVFAGMTFLLTSKVPVDQKLVKAVIVAGGGQALLGQAPTVRTLKNGNKFVISCAADKSVWRSLAEQNYPIYTPELILNGALRQEIDWDNPTYLVEAA</sequence>
<feature type="domain" description="BRCT" evidence="2">
    <location>
        <begin position="1"/>
        <end position="78"/>
    </location>
</feature>
<evidence type="ECO:0000256" key="1">
    <source>
        <dbReference type="SAM" id="MobiDB-lite"/>
    </source>
</evidence>
<feature type="domain" description="BRCT" evidence="2">
    <location>
        <begin position="92"/>
        <end position="184"/>
    </location>
</feature>
<dbReference type="Pfam" id="PF16770">
    <property type="entry name" value="RTT107_BRCT_5"/>
    <property type="match status" value="1"/>
</dbReference>
<dbReference type="PANTHER" id="PTHR47667:SF1">
    <property type="entry name" value="REGULATOR OF TY1 TRANSPOSITION PROTEIN 107"/>
    <property type="match status" value="1"/>
</dbReference>
<accession>A0A8K0US69</accession>
<dbReference type="CDD" id="cd17743">
    <property type="entry name" value="BRCT_BRC1_like_rpt5"/>
    <property type="match status" value="1"/>
</dbReference>
<feature type="domain" description="BRCT" evidence="2">
    <location>
        <begin position="324"/>
        <end position="399"/>
    </location>
</feature>
<feature type="compositionally biased region" description="Low complexity" evidence="1">
    <location>
        <begin position="513"/>
        <end position="526"/>
    </location>
</feature>
<dbReference type="Pfam" id="PF12738">
    <property type="entry name" value="PTCB-BRCT"/>
    <property type="match status" value="1"/>
</dbReference>
<protein>
    <recommendedName>
        <fullName evidence="2">BRCT domain-containing protein</fullName>
    </recommendedName>
</protein>
<feature type="compositionally biased region" description="Acidic residues" evidence="1">
    <location>
        <begin position="861"/>
        <end position="871"/>
    </location>
</feature>
<feature type="compositionally biased region" description="Basic and acidic residues" evidence="1">
    <location>
        <begin position="781"/>
        <end position="820"/>
    </location>
</feature>
<dbReference type="Pfam" id="PF16589">
    <property type="entry name" value="BRCT_2"/>
    <property type="match status" value="1"/>
</dbReference>
<evidence type="ECO:0000313" key="4">
    <source>
        <dbReference type="Proteomes" id="UP000813824"/>
    </source>
</evidence>
<dbReference type="GO" id="GO:0005634">
    <property type="term" value="C:nucleus"/>
    <property type="evidence" value="ECO:0007669"/>
    <property type="project" value="TreeGrafter"/>
</dbReference>
<dbReference type="SUPFAM" id="SSF52113">
    <property type="entry name" value="BRCT domain"/>
    <property type="match status" value="4"/>
</dbReference>
<dbReference type="SMART" id="SM00292">
    <property type="entry name" value="BRCT"/>
    <property type="match status" value="5"/>
</dbReference>
<proteinExistence type="predicted"/>
<dbReference type="Gene3D" id="3.40.50.10190">
    <property type="entry name" value="BRCT domain"/>
    <property type="match status" value="5"/>
</dbReference>
<dbReference type="CDD" id="cd18436">
    <property type="entry name" value="BRCT_BRC1_like_rpt2"/>
    <property type="match status" value="1"/>
</dbReference>
<feature type="domain" description="BRCT" evidence="2">
    <location>
        <begin position="913"/>
        <end position="980"/>
    </location>
</feature>
<gene>
    <name evidence="3" type="ORF">BXZ70DRAFT_986996</name>
</gene>
<feature type="compositionally biased region" description="Polar residues" evidence="1">
    <location>
        <begin position="761"/>
        <end position="779"/>
    </location>
</feature>
<dbReference type="PANTHER" id="PTHR47667">
    <property type="entry name" value="REGULATOR OF TY1 TRANSPOSITION PROTEIN 107"/>
    <property type="match status" value="1"/>
</dbReference>
<feature type="compositionally biased region" description="Low complexity" evidence="1">
    <location>
        <begin position="725"/>
        <end position="734"/>
    </location>
</feature>
<feature type="compositionally biased region" description="Basic residues" evidence="1">
    <location>
        <begin position="527"/>
        <end position="540"/>
    </location>
</feature>
<dbReference type="InterPro" id="IPR001357">
    <property type="entry name" value="BRCT_dom"/>
</dbReference>
<dbReference type="AlphaFoldDB" id="A0A8K0US69"/>
<evidence type="ECO:0000313" key="3">
    <source>
        <dbReference type="EMBL" id="KAH8102204.1"/>
    </source>
</evidence>
<reference evidence="3" key="1">
    <citation type="journal article" date="2021" name="New Phytol.">
        <title>Evolutionary innovations through gain and loss of genes in the ectomycorrhizal Boletales.</title>
        <authorList>
            <person name="Wu G."/>
            <person name="Miyauchi S."/>
            <person name="Morin E."/>
            <person name="Kuo A."/>
            <person name="Drula E."/>
            <person name="Varga T."/>
            <person name="Kohler A."/>
            <person name="Feng B."/>
            <person name="Cao Y."/>
            <person name="Lipzen A."/>
            <person name="Daum C."/>
            <person name="Hundley H."/>
            <person name="Pangilinan J."/>
            <person name="Johnson J."/>
            <person name="Barry K."/>
            <person name="LaButti K."/>
            <person name="Ng V."/>
            <person name="Ahrendt S."/>
            <person name="Min B."/>
            <person name="Choi I.G."/>
            <person name="Park H."/>
            <person name="Plett J.M."/>
            <person name="Magnuson J."/>
            <person name="Spatafora J.W."/>
            <person name="Nagy L.G."/>
            <person name="Henrissat B."/>
            <person name="Grigoriev I.V."/>
            <person name="Yang Z.L."/>
            <person name="Xu J."/>
            <person name="Martin F.M."/>
        </authorList>
    </citation>
    <scope>NUCLEOTIDE SEQUENCE</scope>
    <source>
        <strain evidence="3">KKN 215</strain>
    </source>
</reference>
<dbReference type="EMBL" id="JAEVFJ010000010">
    <property type="protein sequence ID" value="KAH8102204.1"/>
    <property type="molecule type" value="Genomic_DNA"/>
</dbReference>
<dbReference type="PROSITE" id="PS50172">
    <property type="entry name" value="BRCT"/>
    <property type="match status" value="4"/>
</dbReference>
<keyword evidence="4" id="KW-1185">Reference proteome</keyword>
<name>A0A8K0US69_9AGAR</name>
<feature type="compositionally biased region" description="Basic and acidic residues" evidence="1">
    <location>
        <begin position="695"/>
        <end position="722"/>
    </location>
</feature>
<dbReference type="CDD" id="cd18432">
    <property type="entry name" value="BRCT_PAXIP1_rpt6_like"/>
    <property type="match status" value="1"/>
</dbReference>
<dbReference type="GO" id="GO:0006302">
    <property type="term" value="P:double-strand break repair"/>
    <property type="evidence" value="ECO:0007669"/>
    <property type="project" value="TreeGrafter"/>
</dbReference>
<dbReference type="GO" id="GO:1990683">
    <property type="term" value="P:DNA double-strand break attachment to nuclear envelope"/>
    <property type="evidence" value="ECO:0007669"/>
    <property type="project" value="TreeGrafter"/>
</dbReference>
<dbReference type="GO" id="GO:0035361">
    <property type="term" value="C:Cul8-RING ubiquitin ligase complex"/>
    <property type="evidence" value="ECO:0007669"/>
    <property type="project" value="TreeGrafter"/>
</dbReference>
<dbReference type="InterPro" id="IPR036420">
    <property type="entry name" value="BRCT_dom_sf"/>
</dbReference>
<dbReference type="Proteomes" id="UP000813824">
    <property type="component" value="Unassembled WGS sequence"/>
</dbReference>
<organism evidence="3 4">
    <name type="scientific">Cristinia sonorae</name>
    <dbReference type="NCBI Taxonomy" id="1940300"/>
    <lineage>
        <taxon>Eukaryota</taxon>
        <taxon>Fungi</taxon>
        <taxon>Dikarya</taxon>
        <taxon>Basidiomycota</taxon>
        <taxon>Agaricomycotina</taxon>
        <taxon>Agaricomycetes</taxon>
        <taxon>Agaricomycetidae</taxon>
        <taxon>Agaricales</taxon>
        <taxon>Pleurotineae</taxon>
        <taxon>Stephanosporaceae</taxon>
        <taxon>Cristinia</taxon>
    </lineage>
</organism>
<evidence type="ECO:0000259" key="2">
    <source>
        <dbReference type="PROSITE" id="PS50172"/>
    </source>
</evidence>
<comment type="caution">
    <text evidence="3">The sequence shown here is derived from an EMBL/GenBank/DDBJ whole genome shotgun (WGS) entry which is preliminary data.</text>
</comment>
<dbReference type="OrthoDB" id="342264at2759"/>
<feature type="compositionally biased region" description="Basic and acidic residues" evidence="1">
    <location>
        <begin position="570"/>
        <end position="579"/>
    </location>
</feature>
<dbReference type="InterPro" id="IPR053036">
    <property type="entry name" value="CellCycle_DNARepair_Reg"/>
</dbReference>
<feature type="region of interest" description="Disordered" evidence="1">
    <location>
        <begin position="506"/>
        <end position="896"/>
    </location>
</feature>